<evidence type="ECO:0000313" key="2">
    <source>
        <dbReference type="Proteomes" id="UP001250218"/>
    </source>
</evidence>
<accession>A0AAW8UKG5</accession>
<dbReference type="Proteomes" id="UP001250218">
    <property type="component" value="Unassembled WGS sequence"/>
</dbReference>
<evidence type="ECO:0008006" key="3">
    <source>
        <dbReference type="Google" id="ProtNLM"/>
    </source>
</evidence>
<dbReference type="AlphaFoldDB" id="A0AAW8UKG5"/>
<comment type="caution">
    <text evidence="1">The sequence shown here is derived from an EMBL/GenBank/DDBJ whole genome shotgun (WGS) entry which is preliminary data.</text>
</comment>
<name>A0AAW8UKG5_9LACT</name>
<protein>
    <recommendedName>
        <fullName evidence="3">IrrE N-terminal-like domain-containing protein</fullName>
    </recommendedName>
</protein>
<proteinExistence type="predicted"/>
<dbReference type="EMBL" id="JARQDL010000013">
    <property type="protein sequence ID" value="MDT2946826.1"/>
    <property type="molecule type" value="Genomic_DNA"/>
</dbReference>
<evidence type="ECO:0000313" key="1">
    <source>
        <dbReference type="EMBL" id="MDT2946826.1"/>
    </source>
</evidence>
<reference evidence="1" key="1">
    <citation type="submission" date="2023-03" db="EMBL/GenBank/DDBJ databases">
        <authorList>
            <person name="Shen W."/>
            <person name="Cai J."/>
        </authorList>
    </citation>
    <scope>NUCLEOTIDE SEQUENCE</scope>
    <source>
        <strain evidence="1">Y37</strain>
    </source>
</reference>
<organism evidence="1 2">
    <name type="scientific">Lactococcus lactis</name>
    <dbReference type="NCBI Taxonomy" id="1358"/>
    <lineage>
        <taxon>Bacteria</taxon>
        <taxon>Bacillati</taxon>
        <taxon>Bacillota</taxon>
        <taxon>Bacilli</taxon>
        <taxon>Lactobacillales</taxon>
        <taxon>Streptococcaceae</taxon>
        <taxon>Lactococcus</taxon>
    </lineage>
</organism>
<gene>
    <name evidence="1" type="ORF">P7I04_12425</name>
</gene>
<sequence>MHYREIINETGIEVLWMPSEYFERGTYLPICSEFPNGAVAIRLNQTEDEIEFTFLHECGHILDGRILRKLTPPQLHIVNEGKANQFLIHNKVSEWVESHEGLQEYCTAERLCKYLSLNYNEYGGYAEREILNYINH</sequence>
<dbReference type="RefSeq" id="WP_311843647.1">
    <property type="nucleotide sequence ID" value="NZ_JARQDC010000013.1"/>
</dbReference>